<evidence type="ECO:0000313" key="6">
    <source>
        <dbReference type="EMBL" id="AWB22700.1"/>
    </source>
</evidence>
<dbReference type="GO" id="GO:0022857">
    <property type="term" value="F:transmembrane transporter activity"/>
    <property type="evidence" value="ECO:0007669"/>
    <property type="project" value="InterPro"/>
</dbReference>
<evidence type="ECO:0000256" key="3">
    <source>
        <dbReference type="ARBA" id="ARBA00022741"/>
    </source>
</evidence>
<keyword evidence="2" id="KW-0813">Transport</keyword>
<organism evidence="6 7">
    <name type="scientific">Methylobacterium currus</name>
    <dbReference type="NCBI Taxonomy" id="2051553"/>
    <lineage>
        <taxon>Bacteria</taxon>
        <taxon>Pseudomonadati</taxon>
        <taxon>Pseudomonadota</taxon>
        <taxon>Alphaproteobacteria</taxon>
        <taxon>Hyphomicrobiales</taxon>
        <taxon>Methylobacteriaceae</taxon>
        <taxon>Methylobacterium</taxon>
    </lineage>
</organism>
<evidence type="ECO:0000313" key="7">
    <source>
        <dbReference type="Proteomes" id="UP000244755"/>
    </source>
</evidence>
<sequence>MLAIGASAGGLGVTAATTGAAISVRGLTRRFGSVVAVDDVSIEIAAGEFIALLGPSGSGKSTVLMSLAGFDLPDAGRILIGGEDCTRLPPHRRNIGMVFQHYTLFPHLSVADNVAFPLKMRGIGRAERRARAEAALEVVRLSGFGARMPRQLSGGQQQRVALARAIVYRPRVLLMDEPLSALDKNLREEMQIEIKRLHAELGITIVFVTHDQGEALTMADRVAILRAGRVQQIAPARTLYERPANLFAAGFIGDMNRIPTAWDGRAARIAGRALALDAEAAVSPVPPGPAILAVRPERIAVATSDRPDALPAIVTDVVYGGAGTLVIATLDDGAQVRARAPSAALPPLVPGDRVGLVVPPGAALLYPAEAP</sequence>
<dbReference type="InterPro" id="IPR050093">
    <property type="entry name" value="ABC_SmlMolc_Importer"/>
</dbReference>
<keyword evidence="3" id="KW-0547">Nucleotide-binding</keyword>
<dbReference type="GO" id="GO:0005524">
    <property type="term" value="F:ATP binding"/>
    <property type="evidence" value="ECO:0007669"/>
    <property type="project" value="UniProtKB-KW"/>
</dbReference>
<dbReference type="Gene3D" id="3.40.50.300">
    <property type="entry name" value="P-loop containing nucleotide triphosphate hydrolases"/>
    <property type="match status" value="1"/>
</dbReference>
<dbReference type="FunFam" id="3.40.50.300:FF:000133">
    <property type="entry name" value="Spermidine/putrescine import ATP-binding protein PotA"/>
    <property type="match status" value="1"/>
</dbReference>
<keyword evidence="7" id="KW-1185">Reference proteome</keyword>
<dbReference type="PROSITE" id="PS00211">
    <property type="entry name" value="ABC_TRANSPORTER_1"/>
    <property type="match status" value="1"/>
</dbReference>
<accession>A0A2R4WMD9</accession>
<protein>
    <submittedName>
        <fullName evidence="6">ABC transporter ATP-binding protein</fullName>
    </submittedName>
</protein>
<dbReference type="InterPro" id="IPR003593">
    <property type="entry name" value="AAA+_ATPase"/>
</dbReference>
<dbReference type="PANTHER" id="PTHR42781">
    <property type="entry name" value="SPERMIDINE/PUTRESCINE IMPORT ATP-BINDING PROTEIN POTA"/>
    <property type="match status" value="1"/>
</dbReference>
<dbReference type="SMART" id="SM00382">
    <property type="entry name" value="AAA"/>
    <property type="match status" value="1"/>
</dbReference>
<dbReference type="OrthoDB" id="9802264at2"/>
<dbReference type="InterPro" id="IPR013611">
    <property type="entry name" value="Transp-assoc_OB_typ2"/>
</dbReference>
<dbReference type="SUPFAM" id="SSF50331">
    <property type="entry name" value="MOP-like"/>
    <property type="match status" value="1"/>
</dbReference>
<comment type="similarity">
    <text evidence="1">Belongs to the ABC transporter superfamily.</text>
</comment>
<dbReference type="GO" id="GO:0016887">
    <property type="term" value="F:ATP hydrolysis activity"/>
    <property type="evidence" value="ECO:0007669"/>
    <property type="project" value="InterPro"/>
</dbReference>
<dbReference type="Gene3D" id="2.40.50.100">
    <property type="match status" value="1"/>
</dbReference>
<evidence type="ECO:0000256" key="2">
    <source>
        <dbReference type="ARBA" id="ARBA00022448"/>
    </source>
</evidence>
<dbReference type="InterPro" id="IPR008995">
    <property type="entry name" value="Mo/tungstate-bd_C_term_dom"/>
</dbReference>
<dbReference type="PROSITE" id="PS50893">
    <property type="entry name" value="ABC_TRANSPORTER_2"/>
    <property type="match status" value="1"/>
</dbReference>
<evidence type="ECO:0000256" key="1">
    <source>
        <dbReference type="ARBA" id="ARBA00005417"/>
    </source>
</evidence>
<dbReference type="InterPro" id="IPR027417">
    <property type="entry name" value="P-loop_NTPase"/>
</dbReference>
<reference evidence="6 7" key="1">
    <citation type="submission" date="2018-04" db="EMBL/GenBank/DDBJ databases">
        <title>Methylobacterium sp. PR1016A genome.</title>
        <authorList>
            <person name="Park W."/>
        </authorList>
    </citation>
    <scope>NUCLEOTIDE SEQUENCE [LARGE SCALE GENOMIC DNA]</scope>
    <source>
        <strain evidence="6 7">PR1016A</strain>
    </source>
</reference>
<proteinExistence type="inferred from homology"/>
<dbReference type="InterPro" id="IPR017871">
    <property type="entry name" value="ABC_transporter-like_CS"/>
</dbReference>
<dbReference type="PANTHER" id="PTHR42781:SF4">
    <property type="entry name" value="SPERMIDINE_PUTRESCINE IMPORT ATP-BINDING PROTEIN POTA"/>
    <property type="match status" value="1"/>
</dbReference>
<dbReference type="Proteomes" id="UP000244755">
    <property type="component" value="Chromosome 1"/>
</dbReference>
<dbReference type="GO" id="GO:0015847">
    <property type="term" value="P:putrescine transport"/>
    <property type="evidence" value="ECO:0007669"/>
    <property type="project" value="UniProtKB-ARBA"/>
</dbReference>
<dbReference type="InterPro" id="IPR003439">
    <property type="entry name" value="ABC_transporter-like_ATP-bd"/>
</dbReference>
<dbReference type="Pfam" id="PF08402">
    <property type="entry name" value="TOBE_2"/>
    <property type="match status" value="1"/>
</dbReference>
<dbReference type="SUPFAM" id="SSF52540">
    <property type="entry name" value="P-loop containing nucleoside triphosphate hydrolases"/>
    <property type="match status" value="1"/>
</dbReference>
<dbReference type="GO" id="GO:0043190">
    <property type="term" value="C:ATP-binding cassette (ABC) transporter complex"/>
    <property type="evidence" value="ECO:0007669"/>
    <property type="project" value="InterPro"/>
</dbReference>
<keyword evidence="4 6" id="KW-0067">ATP-binding</keyword>
<gene>
    <name evidence="6" type="ORF">DA075_18820</name>
</gene>
<feature type="domain" description="ABC transporter" evidence="5">
    <location>
        <begin position="22"/>
        <end position="252"/>
    </location>
</feature>
<dbReference type="Pfam" id="PF00005">
    <property type="entry name" value="ABC_tran"/>
    <property type="match status" value="1"/>
</dbReference>
<dbReference type="KEGG" id="mee:DA075_18820"/>
<evidence type="ECO:0000259" key="5">
    <source>
        <dbReference type="PROSITE" id="PS50893"/>
    </source>
</evidence>
<dbReference type="EMBL" id="CP028843">
    <property type="protein sequence ID" value="AWB22700.1"/>
    <property type="molecule type" value="Genomic_DNA"/>
</dbReference>
<evidence type="ECO:0000256" key="4">
    <source>
        <dbReference type="ARBA" id="ARBA00022840"/>
    </source>
</evidence>
<name>A0A2R4WMD9_9HYPH</name>
<dbReference type="AlphaFoldDB" id="A0A2R4WMD9"/>